<feature type="region of interest" description="Disordered" evidence="2">
    <location>
        <begin position="174"/>
        <end position="205"/>
    </location>
</feature>
<evidence type="ECO:0000313" key="4">
    <source>
        <dbReference type="EMBL" id="KAG6478513.1"/>
    </source>
</evidence>
<feature type="compositionally biased region" description="Basic and acidic residues" evidence="2">
    <location>
        <begin position="522"/>
        <end position="531"/>
    </location>
</feature>
<dbReference type="InterPro" id="IPR017923">
    <property type="entry name" value="TFIIS_N"/>
</dbReference>
<dbReference type="EMBL" id="JACMSC010000017">
    <property type="protein sequence ID" value="KAG6478513.1"/>
    <property type="molecule type" value="Genomic_DNA"/>
</dbReference>
<evidence type="ECO:0000256" key="2">
    <source>
        <dbReference type="SAM" id="MobiDB-lite"/>
    </source>
</evidence>
<protein>
    <recommendedName>
        <fullName evidence="3">TFIIS N-terminal domain-containing protein</fullName>
    </recommendedName>
</protein>
<comment type="caution">
    <text evidence="4">The sequence shown here is derived from an EMBL/GenBank/DDBJ whole genome shotgun (WGS) entry which is preliminary data.</text>
</comment>
<gene>
    <name evidence="4" type="ORF">ZIOFF_061956</name>
</gene>
<evidence type="ECO:0000256" key="1">
    <source>
        <dbReference type="PROSITE-ProRule" id="PRU00649"/>
    </source>
</evidence>
<dbReference type="Proteomes" id="UP000734854">
    <property type="component" value="Unassembled WGS sequence"/>
</dbReference>
<feature type="compositionally biased region" description="Polar residues" evidence="2">
    <location>
        <begin position="177"/>
        <end position="187"/>
    </location>
</feature>
<evidence type="ECO:0000313" key="5">
    <source>
        <dbReference type="Proteomes" id="UP000734854"/>
    </source>
</evidence>
<feature type="domain" description="TFIIS N-terminal" evidence="3">
    <location>
        <begin position="72"/>
        <end position="152"/>
    </location>
</feature>
<comment type="subcellular location">
    <subcellularLocation>
        <location evidence="1">Nucleus</location>
    </subcellularLocation>
</comment>
<keyword evidence="5" id="KW-1185">Reference proteome</keyword>
<dbReference type="PANTHER" id="PTHR47292:SF1">
    <property type="entry name" value="TRANSCRIPTION ELONGATION FACTOR (TFIIS) FAMILY PROTEIN"/>
    <property type="match status" value="1"/>
</dbReference>
<dbReference type="GO" id="GO:0005634">
    <property type="term" value="C:nucleus"/>
    <property type="evidence" value="ECO:0007669"/>
    <property type="project" value="UniProtKB-SubCell"/>
</dbReference>
<name>A0A8J5KIT7_ZINOF</name>
<feature type="compositionally biased region" description="Polar residues" evidence="2">
    <location>
        <begin position="768"/>
        <end position="780"/>
    </location>
</feature>
<dbReference type="PROSITE" id="PS51319">
    <property type="entry name" value="TFIIS_N"/>
    <property type="match status" value="1"/>
</dbReference>
<feature type="region of interest" description="Disordered" evidence="2">
    <location>
        <begin position="509"/>
        <end position="560"/>
    </location>
</feature>
<dbReference type="AlphaFoldDB" id="A0A8J5KIT7"/>
<sequence>MTLEDFFTLSEMRDGISSLARVEELLSMIQKLNDHAINNLGDAARQWSTVASVLAATNKECLSQFVELNGLSFLKKWLQQALDSNTYENEIVVEELILSLLTAFERLPIDHKRITASEIGATIEHLLDHRSTKIMEKAKILHDRWDHAENDHARPYDQDNTGISQENQHIPAEDVQTGENGSNSGNLPVSIPPSFASGEGKDGVQSDMTESQILTGISLLESRNNERGPICDQFHSTSLNTIVSNTVLAGENSSASSLISNSCQERLHVIEELPVCNVEGKLSAETCAQFCLKGDADDQCDASGSKDILSDVKDIDIDAKEVKPSKSIQESGIHSLPLVFHVSKVTSAVATEPVISCMPVSYIGDSSSRVMEHQPVAGAVDHGLDKDLMTTKESMPDANLTTCFQDPSHKASIHDNISVPQLPDQKEEATSSVIKDLDCELNFKYCKSHFSASTDFLKAVPTAIANEEINQKSGLELECLDDALEVARQVAIAVEKEVVDYREAFCSSPNGNPREAYGSHSPDSKEEKQEELAEQVGRNRLSDGTEYSDPSSPDKGSEITQNISSDQENIDQNLVSPEPKVSAQASVCKADLDGCTFDLNANICNDEPECSTKVSPKMPINVSAPVAVIASSKGAPGVPATLCFGGEMGWKGSAATSAFRPASPRRTPDSERISCAKQKPNFLEIDLNVAERVDGTTDEAASVKQLPSSFGSKTEKQNLDLNCLGDEEVSILPFSSWKLNIRNGERSQSSASSSYHKQSSFRDFDLNDNPSVNDAGSHSFRQSSNKALESFGWKTPHEPIVKIMGAEIPITRTSNMDQGQLLSMPNGLQMEPGMVARPLLPCTSMPTLAYGFSGLPSGSSMSVPAAYYSPRSIPYIAETRGMVPVTHVSGSSTGSGHTGTSSRPPHFLFSASSMPYMSGYGNALPVGLSSNNGIAPPEGGIRGSIFEHQFFLQGHRGWMEEQTQPSTSVTPLKRKEPDSGWEPLPPLNGCKRMTSRP</sequence>
<accession>A0A8J5KIT7</accession>
<feature type="region of interest" description="Disordered" evidence="2">
    <location>
        <begin position="960"/>
        <end position="997"/>
    </location>
</feature>
<dbReference type="OrthoDB" id="1595674at2759"/>
<feature type="region of interest" description="Disordered" evidence="2">
    <location>
        <begin position="761"/>
        <end position="780"/>
    </location>
</feature>
<dbReference type="PANTHER" id="PTHR47292">
    <property type="entry name" value="TRANSCRIPTION ELONGATION FACTOR (TFIIS) FAMILY PROTEIN-RELATED"/>
    <property type="match status" value="1"/>
</dbReference>
<evidence type="ECO:0000259" key="3">
    <source>
        <dbReference type="PROSITE" id="PS51319"/>
    </source>
</evidence>
<feature type="compositionally biased region" description="Polar residues" evidence="2">
    <location>
        <begin position="961"/>
        <end position="970"/>
    </location>
</feature>
<organism evidence="4 5">
    <name type="scientific">Zingiber officinale</name>
    <name type="common">Ginger</name>
    <name type="synonym">Amomum zingiber</name>
    <dbReference type="NCBI Taxonomy" id="94328"/>
    <lineage>
        <taxon>Eukaryota</taxon>
        <taxon>Viridiplantae</taxon>
        <taxon>Streptophyta</taxon>
        <taxon>Embryophyta</taxon>
        <taxon>Tracheophyta</taxon>
        <taxon>Spermatophyta</taxon>
        <taxon>Magnoliopsida</taxon>
        <taxon>Liliopsida</taxon>
        <taxon>Zingiberales</taxon>
        <taxon>Zingiberaceae</taxon>
        <taxon>Zingiber</taxon>
    </lineage>
</organism>
<keyword evidence="1" id="KW-0539">Nucleus</keyword>
<proteinExistence type="predicted"/>
<reference evidence="4 5" key="1">
    <citation type="submission" date="2020-08" db="EMBL/GenBank/DDBJ databases">
        <title>Plant Genome Project.</title>
        <authorList>
            <person name="Zhang R.-G."/>
        </authorList>
    </citation>
    <scope>NUCLEOTIDE SEQUENCE [LARGE SCALE GENOMIC DNA]</scope>
    <source>
        <tissue evidence="4">Rhizome</tissue>
    </source>
</reference>